<feature type="transmembrane region" description="Helical" evidence="1">
    <location>
        <begin position="100"/>
        <end position="120"/>
    </location>
</feature>
<keyword evidence="3" id="KW-1185">Reference proteome</keyword>
<gene>
    <name evidence="2" type="ORF">CS022_10685</name>
</gene>
<keyword evidence="1" id="KW-0812">Transmembrane</keyword>
<keyword evidence="1" id="KW-1133">Transmembrane helix</keyword>
<dbReference type="Proteomes" id="UP000290287">
    <property type="component" value="Unassembled WGS sequence"/>
</dbReference>
<evidence type="ECO:0000256" key="1">
    <source>
        <dbReference type="SAM" id="Phobius"/>
    </source>
</evidence>
<dbReference type="RefSeq" id="WP_129122254.1">
    <property type="nucleotide sequence ID" value="NZ_PEIB01000011.1"/>
</dbReference>
<dbReference type="EMBL" id="PEIB01000011">
    <property type="protein sequence ID" value="RXJ73206.1"/>
    <property type="molecule type" value="Genomic_DNA"/>
</dbReference>
<proteinExistence type="predicted"/>
<sequence length="136" mass="15345">MRVLFGINFIRGLLKMPLHWQGWVAVLVLVNGIIPLYFLPHPIAIVTLVAFVSGMYIGFMIAEIHGFTKLLSIMHGSWIPLLAFQMITLVSDSSSIDGLLYLWLLASTTVTFLSLVFDVFDFISYTRGNRHDLLES</sequence>
<comment type="caution">
    <text evidence="2">The sequence shown here is derived from an EMBL/GenBank/DDBJ whole genome shotgun (WGS) entry which is preliminary data.</text>
</comment>
<keyword evidence="1" id="KW-0472">Membrane</keyword>
<dbReference type="OrthoDB" id="9839674at2"/>
<name>A0A4Q0YQB7_9GAMM</name>
<dbReference type="AlphaFoldDB" id="A0A4Q0YQB7"/>
<feature type="transmembrane region" description="Helical" evidence="1">
    <location>
        <begin position="20"/>
        <end position="38"/>
    </location>
</feature>
<evidence type="ECO:0000313" key="2">
    <source>
        <dbReference type="EMBL" id="RXJ73206.1"/>
    </source>
</evidence>
<organism evidence="2 3">
    <name type="scientific">Veronia nyctiphanis</name>
    <dbReference type="NCBI Taxonomy" id="1278244"/>
    <lineage>
        <taxon>Bacteria</taxon>
        <taxon>Pseudomonadati</taxon>
        <taxon>Pseudomonadota</taxon>
        <taxon>Gammaproteobacteria</taxon>
        <taxon>Vibrionales</taxon>
        <taxon>Vibrionaceae</taxon>
        <taxon>Veronia</taxon>
    </lineage>
</organism>
<feature type="transmembrane region" description="Helical" evidence="1">
    <location>
        <begin position="44"/>
        <end position="62"/>
    </location>
</feature>
<accession>A0A4Q0YQB7</accession>
<feature type="transmembrane region" description="Helical" evidence="1">
    <location>
        <begin position="69"/>
        <end position="88"/>
    </location>
</feature>
<protein>
    <submittedName>
        <fullName evidence="2">Uncharacterized protein</fullName>
    </submittedName>
</protein>
<reference evidence="2 3" key="1">
    <citation type="submission" date="2017-10" db="EMBL/GenBank/DDBJ databases">
        <title>Nyctiphanis sp. nov., isolated from the stomach of the euphausiid Nyctiphanes simplex (Hansen, 1911) in the Gulf of California.</title>
        <authorList>
            <person name="Gomez-Gil B."/>
            <person name="Aguilar-Mendez M."/>
            <person name="Lopez-Cortes A."/>
            <person name="Gomez-Gutierrez J."/>
            <person name="Roque A."/>
            <person name="Lang E."/>
            <person name="Gonzalez-Castillo A."/>
        </authorList>
    </citation>
    <scope>NUCLEOTIDE SEQUENCE [LARGE SCALE GENOMIC DNA]</scope>
    <source>
        <strain evidence="2 3">CAIM 600</strain>
    </source>
</reference>
<evidence type="ECO:0000313" key="3">
    <source>
        <dbReference type="Proteomes" id="UP000290287"/>
    </source>
</evidence>